<dbReference type="Pfam" id="PF08241">
    <property type="entry name" value="Methyltransf_11"/>
    <property type="match status" value="1"/>
</dbReference>
<reference evidence="5 6" key="1">
    <citation type="submission" date="2023-03" db="EMBL/GenBank/DDBJ databases">
        <title>Bacillus Genome Sequencing.</title>
        <authorList>
            <person name="Dunlap C."/>
        </authorList>
    </citation>
    <scope>NUCLEOTIDE SEQUENCE [LARGE SCALE GENOMIC DNA]</scope>
    <source>
        <strain evidence="5 6">BD-533</strain>
    </source>
</reference>
<sequence>MNDTKICFIYCINNISRYEESLKYLSSLHIPEGYEVEVIAAEKSNSVAASYNQLMNNSDAKYKVYISEDVLIINKNFLYDLLNIFTNRSELGLIGVVGGQLSLTEPGELSNQFGKLYTNIGQKMSLVSYHDVMDNYAEVEAIHGSLMMTQVDVPWREDLFKGTQFLSFSQSLEFSKKGYTVGVAQQESPWCLYEKWTITQNTEKQVFLNEYAKNFLPLVSILIPTYNRPHYFKLALESVLQQTYRNIEIIVCDDSTNDETLQFIQPYLESYHHIRYYKNETNLGQFDNDIQCMELAKSEYVNFLMDDDLFHSTKIEKMMKYFIEDVDQSITLVTSHRQLIDGEGNYSGELQATARIFETTTIMDGIEAGEMMLGNVLNFIGEPTTVLFRKNDLEEPFGCFGGRKYICNVDMASWGDLLAKGKLVYIAETLSYYRKHDEQQLQSKKMLIGGLCDLAHQVLKSTQKGFFSNLNSYENAIRTAIRYFDQIEQQLNEEDRNEELYATSRTFYRLLFKKLGEMDELIRQQQPLVSVLIPAYNRPYYLELALKSVLNQTYKNIEIIICDDSTNDEVERMLEPYLNAYEQIRYYKNEQNLNLCNFYKCYDLADGEFINFLMDDDLYHVEKLDKMANYLMKYSDVTLVTSHRLMIDDDGNVLPSKGATAKIFDEDTIIDGKLLGSYVLRNMLNIIGEPTTVMFRKRDLPGRFGNYDNKEFGVINDLGAWMSLLQKGKAVYISQSLSYFRQHKGQNQKNPNYYHSNIREWLDLIVSAKRNGFLNIEKQYKDGLSVYLRQFLEIIDFYVAEDKTYILKENGIIDSYQLALEQLINYQDSYHCPFCESRFQRFDPWSDIYDFPKVKFEMANKFTAICPNCYSMDRERLYRLYIEQETELLKKPHRFLHIAPERHLRSWFSNYNNIDYIGGDLFPADESLVRVDVTDIQYHDENFDVVMCSHVLEHVPNDNKAMRELYRVLKKGGWAILQVPIAISITKTYEDFSISTPEGRFEAFGQDDHVRIYAQQDFIKRLEKVGFEVEIYNYAAKYGLTEAKKYGLSENDNLYLVHKK</sequence>
<dbReference type="Gene3D" id="3.40.50.150">
    <property type="entry name" value="Vaccinia Virus protein VP39"/>
    <property type="match status" value="1"/>
</dbReference>
<evidence type="ECO:0000259" key="4">
    <source>
        <dbReference type="Pfam" id="PF13712"/>
    </source>
</evidence>
<name>A0ABU6GEU8_9BACL</name>
<feature type="domain" description="Streptomycin biosynthesis protein StrF" evidence="4">
    <location>
        <begin position="7"/>
        <end position="211"/>
    </location>
</feature>
<dbReference type="SUPFAM" id="SSF53448">
    <property type="entry name" value="Nucleotide-diphospho-sugar transferases"/>
    <property type="match status" value="2"/>
</dbReference>
<feature type="domain" description="Glycosyltransferase 2-like" evidence="2">
    <location>
        <begin position="530"/>
        <end position="643"/>
    </location>
</feature>
<dbReference type="InterPro" id="IPR029044">
    <property type="entry name" value="Nucleotide-diphossugar_trans"/>
</dbReference>
<proteinExistence type="inferred from homology"/>
<comment type="similarity">
    <text evidence="1">Belongs to the glycosyltransferase 2 family.</text>
</comment>
<dbReference type="InterPro" id="IPR059123">
    <property type="entry name" value="StrF_dom"/>
</dbReference>
<dbReference type="Pfam" id="PF00535">
    <property type="entry name" value="Glycos_transf_2"/>
    <property type="match status" value="2"/>
</dbReference>
<feature type="domain" description="Glycosyltransferase 2-like" evidence="2">
    <location>
        <begin position="220"/>
        <end position="337"/>
    </location>
</feature>
<dbReference type="PANTHER" id="PTHR22916">
    <property type="entry name" value="GLYCOSYLTRANSFERASE"/>
    <property type="match status" value="1"/>
</dbReference>
<keyword evidence="6" id="KW-1185">Reference proteome</keyword>
<dbReference type="Proteomes" id="UP001338137">
    <property type="component" value="Unassembled WGS sequence"/>
</dbReference>
<evidence type="ECO:0000259" key="2">
    <source>
        <dbReference type="Pfam" id="PF00535"/>
    </source>
</evidence>
<dbReference type="InterPro" id="IPR029063">
    <property type="entry name" value="SAM-dependent_MTases_sf"/>
</dbReference>
<gene>
    <name evidence="5" type="ORF">P4I72_36930</name>
</gene>
<dbReference type="CDD" id="cd00761">
    <property type="entry name" value="Glyco_tranf_GTA_type"/>
    <property type="match status" value="2"/>
</dbReference>
<dbReference type="EMBL" id="JARLKY010000156">
    <property type="protein sequence ID" value="MEC0232691.1"/>
    <property type="molecule type" value="Genomic_DNA"/>
</dbReference>
<feature type="domain" description="Methyltransferase type 11" evidence="3">
    <location>
        <begin position="928"/>
        <end position="976"/>
    </location>
</feature>
<dbReference type="Gene3D" id="3.90.550.10">
    <property type="entry name" value="Spore Coat Polysaccharide Biosynthesis Protein SpsA, Chain A"/>
    <property type="match status" value="3"/>
</dbReference>
<dbReference type="Pfam" id="PF13712">
    <property type="entry name" value="Glyco_tranf_2_5"/>
    <property type="match status" value="1"/>
</dbReference>
<protein>
    <submittedName>
        <fullName evidence="5">Glycosyltransferase</fullName>
    </submittedName>
</protein>
<evidence type="ECO:0000259" key="3">
    <source>
        <dbReference type="Pfam" id="PF08241"/>
    </source>
</evidence>
<evidence type="ECO:0000313" key="5">
    <source>
        <dbReference type="EMBL" id="MEC0232691.1"/>
    </source>
</evidence>
<evidence type="ECO:0000313" key="6">
    <source>
        <dbReference type="Proteomes" id="UP001338137"/>
    </source>
</evidence>
<accession>A0ABU6GEU8</accession>
<dbReference type="PANTHER" id="PTHR22916:SF3">
    <property type="entry name" value="UDP-GLCNAC:BETAGAL BETA-1,3-N-ACETYLGLUCOSAMINYLTRANSFERASE-LIKE PROTEIN 1"/>
    <property type="match status" value="1"/>
</dbReference>
<dbReference type="RefSeq" id="WP_326076911.1">
    <property type="nucleotide sequence ID" value="NZ_JARLKY010000156.1"/>
</dbReference>
<evidence type="ECO:0000256" key="1">
    <source>
        <dbReference type="ARBA" id="ARBA00006739"/>
    </source>
</evidence>
<organism evidence="5 6">
    <name type="scientific">Paenibacillus alba</name>
    <dbReference type="NCBI Taxonomy" id="1197127"/>
    <lineage>
        <taxon>Bacteria</taxon>
        <taxon>Bacillati</taxon>
        <taxon>Bacillota</taxon>
        <taxon>Bacilli</taxon>
        <taxon>Bacillales</taxon>
        <taxon>Paenibacillaceae</taxon>
        <taxon>Paenibacillus</taxon>
    </lineage>
</organism>
<dbReference type="SUPFAM" id="SSF53335">
    <property type="entry name" value="S-adenosyl-L-methionine-dependent methyltransferases"/>
    <property type="match status" value="1"/>
</dbReference>
<dbReference type="CDD" id="cd02440">
    <property type="entry name" value="AdoMet_MTases"/>
    <property type="match status" value="1"/>
</dbReference>
<dbReference type="InterPro" id="IPR013216">
    <property type="entry name" value="Methyltransf_11"/>
</dbReference>
<dbReference type="InterPro" id="IPR001173">
    <property type="entry name" value="Glyco_trans_2-like"/>
</dbReference>
<comment type="caution">
    <text evidence="5">The sequence shown here is derived from an EMBL/GenBank/DDBJ whole genome shotgun (WGS) entry which is preliminary data.</text>
</comment>